<reference evidence="2" key="1">
    <citation type="journal article" date="2019" name="Sci. Rep.">
        <title>Draft genome of Tanacetum cinerariifolium, the natural source of mosquito coil.</title>
        <authorList>
            <person name="Yamashiro T."/>
            <person name="Shiraishi A."/>
            <person name="Satake H."/>
            <person name="Nakayama K."/>
        </authorList>
    </citation>
    <scope>NUCLEOTIDE SEQUENCE</scope>
</reference>
<dbReference type="EMBL" id="BKCJ011049081">
    <property type="protein sequence ID" value="GFC74844.1"/>
    <property type="molecule type" value="Genomic_DNA"/>
</dbReference>
<organism evidence="2">
    <name type="scientific">Tanacetum cinerariifolium</name>
    <name type="common">Dalmatian daisy</name>
    <name type="synonym">Chrysanthemum cinerariifolium</name>
    <dbReference type="NCBI Taxonomy" id="118510"/>
    <lineage>
        <taxon>Eukaryota</taxon>
        <taxon>Viridiplantae</taxon>
        <taxon>Streptophyta</taxon>
        <taxon>Embryophyta</taxon>
        <taxon>Tracheophyta</taxon>
        <taxon>Spermatophyta</taxon>
        <taxon>Magnoliopsida</taxon>
        <taxon>eudicotyledons</taxon>
        <taxon>Gunneridae</taxon>
        <taxon>Pentapetalae</taxon>
        <taxon>asterids</taxon>
        <taxon>campanulids</taxon>
        <taxon>Asterales</taxon>
        <taxon>Asteraceae</taxon>
        <taxon>Asteroideae</taxon>
        <taxon>Anthemideae</taxon>
        <taxon>Anthemidinae</taxon>
        <taxon>Tanacetum</taxon>
    </lineage>
</organism>
<accession>A0A699QQX3</accession>
<feature type="region of interest" description="Disordered" evidence="1">
    <location>
        <begin position="1"/>
        <end position="36"/>
    </location>
</feature>
<protein>
    <submittedName>
        <fullName evidence="2">Putative ribonuclease H-like domain-containing protein</fullName>
    </submittedName>
</protein>
<evidence type="ECO:0000256" key="1">
    <source>
        <dbReference type="SAM" id="MobiDB-lite"/>
    </source>
</evidence>
<feature type="compositionally biased region" description="Polar residues" evidence="1">
    <location>
        <begin position="1"/>
        <end position="10"/>
    </location>
</feature>
<sequence>TPPVSAGSTPPMSPCASPISADRHSISTGKSHVSAGRPTSFAGRLVSAGRPSGSADRTPFLLIFNCPKSGIFTSSSYDKEFSGPDANNLESSRALSMSVLPSPRGSIIFILLLEYLALADPDWVKAMQAEMQQFGTQKVWVLVTLPDGKRAIGTKWILKNKRDARGIICRNKDRLVVTPPKWLAAEYESGGVLL</sequence>
<comment type="caution">
    <text evidence="2">The sequence shown here is derived from an EMBL/GenBank/DDBJ whole genome shotgun (WGS) entry which is preliminary data.</text>
</comment>
<name>A0A699QQX3_TANCI</name>
<dbReference type="AlphaFoldDB" id="A0A699QQX3"/>
<feature type="non-terminal residue" evidence="2">
    <location>
        <position position="1"/>
    </location>
</feature>
<proteinExistence type="predicted"/>
<evidence type="ECO:0000313" key="2">
    <source>
        <dbReference type="EMBL" id="GFC74844.1"/>
    </source>
</evidence>
<gene>
    <name evidence="2" type="ORF">Tci_846814</name>
</gene>